<dbReference type="EMBL" id="JBJJXI010000147">
    <property type="protein sequence ID" value="KAL3386267.1"/>
    <property type="molecule type" value="Genomic_DNA"/>
</dbReference>
<evidence type="ECO:0000313" key="4">
    <source>
        <dbReference type="Proteomes" id="UP001627154"/>
    </source>
</evidence>
<name>A0ABD2W039_9HYME</name>
<dbReference type="InterPro" id="IPR043502">
    <property type="entry name" value="DNA/RNA_pol_sf"/>
</dbReference>
<feature type="region of interest" description="Disordered" evidence="1">
    <location>
        <begin position="48"/>
        <end position="67"/>
    </location>
</feature>
<dbReference type="PANTHER" id="PTHR47331:SF5">
    <property type="entry name" value="RIBONUCLEASE H"/>
    <property type="match status" value="1"/>
</dbReference>
<organism evidence="3 4">
    <name type="scientific">Trichogramma kaykai</name>
    <dbReference type="NCBI Taxonomy" id="54128"/>
    <lineage>
        <taxon>Eukaryota</taxon>
        <taxon>Metazoa</taxon>
        <taxon>Ecdysozoa</taxon>
        <taxon>Arthropoda</taxon>
        <taxon>Hexapoda</taxon>
        <taxon>Insecta</taxon>
        <taxon>Pterygota</taxon>
        <taxon>Neoptera</taxon>
        <taxon>Endopterygota</taxon>
        <taxon>Hymenoptera</taxon>
        <taxon>Apocrita</taxon>
        <taxon>Proctotrupomorpha</taxon>
        <taxon>Chalcidoidea</taxon>
        <taxon>Trichogrammatidae</taxon>
        <taxon>Trichogramma</taxon>
    </lineage>
</organism>
<keyword evidence="4" id="KW-1185">Reference proteome</keyword>
<dbReference type="Gene3D" id="3.10.10.10">
    <property type="entry name" value="HIV Type 1 Reverse Transcriptase, subunit A, domain 1"/>
    <property type="match status" value="1"/>
</dbReference>
<dbReference type="GO" id="GO:0071897">
    <property type="term" value="P:DNA biosynthetic process"/>
    <property type="evidence" value="ECO:0007669"/>
    <property type="project" value="UniProtKB-ARBA"/>
</dbReference>
<dbReference type="Pfam" id="PF05380">
    <property type="entry name" value="Peptidase_A17"/>
    <property type="match status" value="1"/>
</dbReference>
<evidence type="ECO:0000313" key="3">
    <source>
        <dbReference type="EMBL" id="KAL3386267.1"/>
    </source>
</evidence>
<reference evidence="3 4" key="1">
    <citation type="journal article" date="2024" name="bioRxiv">
        <title>A reference genome for Trichogramma kaykai: A tiny desert-dwelling parasitoid wasp with competing sex-ratio distorters.</title>
        <authorList>
            <person name="Culotta J."/>
            <person name="Lindsey A.R."/>
        </authorList>
    </citation>
    <scope>NUCLEOTIDE SEQUENCE [LARGE SCALE GENOMIC DNA]</scope>
    <source>
        <strain evidence="3 4">KSX58</strain>
    </source>
</reference>
<dbReference type="InterPro" id="IPR043128">
    <property type="entry name" value="Rev_trsase/Diguanyl_cyclase"/>
</dbReference>
<feature type="domain" description="Reverse transcriptase" evidence="2">
    <location>
        <begin position="573"/>
        <end position="696"/>
    </location>
</feature>
<protein>
    <recommendedName>
        <fullName evidence="2">Reverse transcriptase domain-containing protein</fullName>
    </recommendedName>
</protein>
<dbReference type="AlphaFoldDB" id="A0ABD2W039"/>
<evidence type="ECO:0000259" key="2">
    <source>
        <dbReference type="Pfam" id="PF00078"/>
    </source>
</evidence>
<dbReference type="PANTHER" id="PTHR47331">
    <property type="entry name" value="PHD-TYPE DOMAIN-CONTAINING PROTEIN"/>
    <property type="match status" value="1"/>
</dbReference>
<dbReference type="InterPro" id="IPR008042">
    <property type="entry name" value="Retrotrans_Pao"/>
</dbReference>
<accession>A0ABD2W039</accession>
<feature type="compositionally biased region" description="Polar residues" evidence="1">
    <location>
        <begin position="48"/>
        <end position="62"/>
    </location>
</feature>
<feature type="region of interest" description="Disordered" evidence="1">
    <location>
        <begin position="86"/>
        <end position="126"/>
    </location>
</feature>
<gene>
    <name evidence="3" type="ORF">TKK_018145</name>
</gene>
<evidence type="ECO:0000256" key="1">
    <source>
        <dbReference type="SAM" id="MobiDB-lite"/>
    </source>
</evidence>
<dbReference type="InterPro" id="IPR000477">
    <property type="entry name" value="RT_dom"/>
</dbReference>
<dbReference type="Proteomes" id="UP001627154">
    <property type="component" value="Unassembled WGS sequence"/>
</dbReference>
<feature type="compositionally biased region" description="Polar residues" evidence="1">
    <location>
        <begin position="108"/>
        <end position="122"/>
    </location>
</feature>
<proteinExistence type="predicted"/>
<dbReference type="SUPFAM" id="SSF56672">
    <property type="entry name" value="DNA/RNA polymerases"/>
    <property type="match status" value="1"/>
</dbReference>
<sequence length="821" mass="92639">MNKESSKALRALRDRTNEVVETLEALGRPIRCDDVLVFMTVQRLDPNTSRDWQTSRASTTEPPSYEDLDSFLKTRVEALEFVEMPKATADQGLPGKSSGSSANSRSGTNQARVSAHTASSQPSRKDNQYTYCKHEHYIAACDSFRALELGQRKAFVQRNKLCFNCLGRHLVRDCRSNKNCKRCQERHHSLLHVGNSQATADASGPLDATQDISVNTHIARRGPRRSMLLATARIIVSASQRTMEVRALIDPCSEATFISEALGQQLRISRQTALVPVTGVGGARCATAKHQASISIRPHFDNGKEWTVQTLILTHLSDYVTPQYELIHQLDFVAGLKLADYNIKAADKVDVIIGADLFPALIKGGLRKGADSTLIAQATELGWILTGATDARLTAALKSPTIASHSIGVDTELHELMERFWQQEDVAPVSTAFTKEEQECEEHFVATHRRDEHGRYIVRLPFRGDAVKLGDSRLVAQRMLQRMERRFAQQPQLGQMYEDFMSEYTSLNHMSELRVANEAACEQFYLPHHGVLKQSGDKSKLRVVFNGSVKVDNGATLNNCLHVGPRLQTEIFDIMLRWRKLRYVFSADIEKMYRQILVDERDRRFQQIYWRQAPTEEMKTYQLNTITYGLASSPYQAIRVLQQLTSDESARYPAASRVLKNSAYMDDILTGADSLEGARELQRELVDLLMAGGFPLSKWCANHPSLLESFPPEKLAGAREYNWNAGEVVNMLGISWQPHEDCFRFTIADPPTENITKRKALSFIGQLYDPLGWISPLTIQYKIFLQRLWTLGPTEPHSSLYTSMDRTITDSRHCLGTSRIR</sequence>
<comment type="caution">
    <text evidence="3">The sequence shown here is derived from an EMBL/GenBank/DDBJ whole genome shotgun (WGS) entry which is preliminary data.</text>
</comment>
<dbReference type="Gene3D" id="3.30.70.270">
    <property type="match status" value="1"/>
</dbReference>
<feature type="compositionally biased region" description="Low complexity" evidence="1">
    <location>
        <begin position="95"/>
        <end position="107"/>
    </location>
</feature>
<dbReference type="Pfam" id="PF00078">
    <property type="entry name" value="RVT_1"/>
    <property type="match status" value="1"/>
</dbReference>